<protein>
    <submittedName>
        <fullName evidence="1">HAD family hydrolase</fullName>
        <ecNumber evidence="1">3.-.-.-</ecNumber>
    </submittedName>
</protein>
<dbReference type="SFLD" id="SFLDG01129">
    <property type="entry name" value="C1.5:_HAD__Beta-PGM__Phosphata"/>
    <property type="match status" value="1"/>
</dbReference>
<dbReference type="EMBL" id="JBHTCG010000034">
    <property type="protein sequence ID" value="MFC7387115.1"/>
    <property type="molecule type" value="Genomic_DNA"/>
</dbReference>
<dbReference type="RefSeq" id="WP_380830790.1">
    <property type="nucleotide sequence ID" value="NZ_JBHTCG010000034.1"/>
</dbReference>
<dbReference type="InterPro" id="IPR050155">
    <property type="entry name" value="HAD-like_hydrolase_sf"/>
</dbReference>
<dbReference type="Gene3D" id="3.40.50.1000">
    <property type="entry name" value="HAD superfamily/HAD-like"/>
    <property type="match status" value="1"/>
</dbReference>
<organism evidence="1 2">
    <name type="scientific">Sphaerisporangium rhizosphaerae</name>
    <dbReference type="NCBI Taxonomy" id="2269375"/>
    <lineage>
        <taxon>Bacteria</taxon>
        <taxon>Bacillati</taxon>
        <taxon>Actinomycetota</taxon>
        <taxon>Actinomycetes</taxon>
        <taxon>Streptosporangiales</taxon>
        <taxon>Streptosporangiaceae</taxon>
        <taxon>Sphaerisporangium</taxon>
    </lineage>
</organism>
<proteinExistence type="predicted"/>
<dbReference type="InterPro" id="IPR023198">
    <property type="entry name" value="PGP-like_dom2"/>
</dbReference>
<dbReference type="PANTHER" id="PTHR43434">
    <property type="entry name" value="PHOSPHOGLYCOLATE PHOSPHATASE"/>
    <property type="match status" value="1"/>
</dbReference>
<dbReference type="InterPro" id="IPR036412">
    <property type="entry name" value="HAD-like_sf"/>
</dbReference>
<dbReference type="Pfam" id="PF13419">
    <property type="entry name" value="HAD_2"/>
    <property type="match status" value="1"/>
</dbReference>
<dbReference type="GO" id="GO:0016787">
    <property type="term" value="F:hydrolase activity"/>
    <property type="evidence" value="ECO:0007669"/>
    <property type="project" value="UniProtKB-KW"/>
</dbReference>
<name>A0ABW2PFL0_9ACTN</name>
<dbReference type="Proteomes" id="UP001596496">
    <property type="component" value="Unassembled WGS sequence"/>
</dbReference>
<gene>
    <name evidence="1" type="ORF">ACFQSB_33250</name>
</gene>
<keyword evidence="1" id="KW-0378">Hydrolase</keyword>
<dbReference type="EC" id="3.-.-.-" evidence="1"/>
<dbReference type="InterPro" id="IPR006439">
    <property type="entry name" value="HAD-SF_hydro_IA"/>
</dbReference>
<dbReference type="NCBIfam" id="TIGR01509">
    <property type="entry name" value="HAD-SF-IA-v3"/>
    <property type="match status" value="1"/>
</dbReference>
<dbReference type="InterPro" id="IPR023214">
    <property type="entry name" value="HAD_sf"/>
</dbReference>
<dbReference type="SUPFAM" id="SSF56784">
    <property type="entry name" value="HAD-like"/>
    <property type="match status" value="1"/>
</dbReference>
<reference evidence="2" key="1">
    <citation type="journal article" date="2019" name="Int. J. Syst. Evol. Microbiol.">
        <title>The Global Catalogue of Microorganisms (GCM) 10K type strain sequencing project: providing services to taxonomists for standard genome sequencing and annotation.</title>
        <authorList>
            <consortium name="The Broad Institute Genomics Platform"/>
            <consortium name="The Broad Institute Genome Sequencing Center for Infectious Disease"/>
            <person name="Wu L."/>
            <person name="Ma J."/>
        </authorList>
    </citation>
    <scope>NUCLEOTIDE SEQUENCE [LARGE SCALE GENOMIC DNA]</scope>
    <source>
        <strain evidence="2">CECT 7649</strain>
    </source>
</reference>
<dbReference type="Gene3D" id="1.10.150.240">
    <property type="entry name" value="Putative phosphatase, domain 2"/>
    <property type="match status" value="1"/>
</dbReference>
<dbReference type="NCBIfam" id="TIGR01549">
    <property type="entry name" value="HAD-SF-IA-v1"/>
    <property type="match status" value="1"/>
</dbReference>
<evidence type="ECO:0000313" key="2">
    <source>
        <dbReference type="Proteomes" id="UP001596496"/>
    </source>
</evidence>
<evidence type="ECO:0000313" key="1">
    <source>
        <dbReference type="EMBL" id="MFC7387115.1"/>
    </source>
</evidence>
<sequence length="210" mass="22095">MVFDLDGTLLDTWTVHRHSLRQAAVTVGLVAPSAATLATVQRATDLDTLRALVGDERLDRADSAYGAALRAALSTRSVPAMPGAAEAVARLRAADIAVGVCTGRSRRDAQRLLDASDLLIDLTVAREEAHRPKPAPDGLLRALELLDLTADTALYVGDSAADVAQGRDAGVRTLLLARPSRVPGLRASADGPPHLASLCDLPDLVRRDST</sequence>
<dbReference type="SFLD" id="SFLDS00003">
    <property type="entry name" value="Haloacid_Dehalogenase"/>
    <property type="match status" value="1"/>
</dbReference>
<accession>A0ABW2PFL0</accession>
<keyword evidence="2" id="KW-1185">Reference proteome</keyword>
<dbReference type="PANTHER" id="PTHR43434:SF1">
    <property type="entry name" value="PHOSPHOGLYCOLATE PHOSPHATASE"/>
    <property type="match status" value="1"/>
</dbReference>
<comment type="caution">
    <text evidence="1">The sequence shown here is derived from an EMBL/GenBank/DDBJ whole genome shotgun (WGS) entry which is preliminary data.</text>
</comment>
<dbReference type="InterPro" id="IPR041492">
    <property type="entry name" value="HAD_2"/>
</dbReference>